<proteinExistence type="predicted"/>
<keyword evidence="2" id="KW-1185">Reference proteome</keyword>
<dbReference type="RefSeq" id="WP_092722039.1">
    <property type="nucleotide sequence ID" value="NZ_FNGW01000001.1"/>
</dbReference>
<sequence>MSQFLAPIHTWLFNKINLTQDLESNIVKVHIDTFGEEVLSVQEEAIKLYGEYIQNKPLEELIDVNNIHGWLQNKIIEVESRSAYIISKYYDRYKEKSKELSTEEYKKQAIECANDESNRVNSPDNVYISLNNYILSGMPCDRATSITEKNDDYVVFEQVGCIHKKNYEKGNGNLNYLYELKDLWIKSFVENLSVKYLYNKKEKDGVTINIIRKV</sequence>
<dbReference type="STRING" id="1121325.SAMN04515677_101239"/>
<gene>
    <name evidence="1" type="ORF">SAMN04515677_101239</name>
</gene>
<name>A0A1G9IG91_9FIRM</name>
<evidence type="ECO:0000313" key="1">
    <source>
        <dbReference type="EMBL" id="SDL24217.1"/>
    </source>
</evidence>
<dbReference type="AlphaFoldDB" id="A0A1G9IG91"/>
<reference evidence="1 2" key="1">
    <citation type="submission" date="2016-10" db="EMBL/GenBank/DDBJ databases">
        <authorList>
            <person name="de Groot N.N."/>
        </authorList>
    </citation>
    <scope>NUCLEOTIDE SEQUENCE [LARGE SCALE GENOMIC DNA]</scope>
    <source>
        <strain evidence="1 2">DSM 797</strain>
    </source>
</reference>
<protein>
    <submittedName>
        <fullName evidence="1">Uncharacterized protein</fullName>
    </submittedName>
</protein>
<accession>A0A1G9IG91</accession>
<organism evidence="1 2">
    <name type="scientific">Romboutsia lituseburensis DSM 797</name>
    <dbReference type="NCBI Taxonomy" id="1121325"/>
    <lineage>
        <taxon>Bacteria</taxon>
        <taxon>Bacillati</taxon>
        <taxon>Bacillota</taxon>
        <taxon>Clostridia</taxon>
        <taxon>Peptostreptococcales</taxon>
        <taxon>Peptostreptococcaceae</taxon>
        <taxon>Romboutsia</taxon>
    </lineage>
</organism>
<evidence type="ECO:0000313" key="2">
    <source>
        <dbReference type="Proteomes" id="UP000199068"/>
    </source>
</evidence>
<dbReference type="Proteomes" id="UP000199068">
    <property type="component" value="Unassembled WGS sequence"/>
</dbReference>
<dbReference type="EMBL" id="FNGW01000001">
    <property type="protein sequence ID" value="SDL24217.1"/>
    <property type="molecule type" value="Genomic_DNA"/>
</dbReference>